<dbReference type="Proteomes" id="UP000515153">
    <property type="component" value="Unplaced"/>
</dbReference>
<gene>
    <name evidence="3" type="ORF">PgNI_07161</name>
</gene>
<name>A0A6P8B172_PYRGI</name>
<organism evidence="2 3">
    <name type="scientific">Pyricularia grisea</name>
    <name type="common">Crabgrass-specific blast fungus</name>
    <name type="synonym">Magnaporthe grisea</name>
    <dbReference type="NCBI Taxonomy" id="148305"/>
    <lineage>
        <taxon>Eukaryota</taxon>
        <taxon>Fungi</taxon>
        <taxon>Dikarya</taxon>
        <taxon>Ascomycota</taxon>
        <taxon>Pezizomycotina</taxon>
        <taxon>Sordariomycetes</taxon>
        <taxon>Sordariomycetidae</taxon>
        <taxon>Magnaporthales</taxon>
        <taxon>Pyriculariaceae</taxon>
        <taxon>Pyricularia</taxon>
    </lineage>
</organism>
<proteinExistence type="predicted"/>
<dbReference type="Pfam" id="PF20150">
    <property type="entry name" value="2EXR"/>
    <property type="match status" value="1"/>
</dbReference>
<reference evidence="3" key="1">
    <citation type="journal article" date="2019" name="Mol. Biol. Evol.">
        <title>Blast fungal genomes show frequent chromosomal changes, gene gains and losses, and effector gene turnover.</title>
        <authorList>
            <person name="Gomez Luciano L.B."/>
            <person name="Jason Tsai I."/>
            <person name="Chuma I."/>
            <person name="Tosa Y."/>
            <person name="Chen Y.H."/>
            <person name="Li J.Y."/>
            <person name="Li M.Y."/>
            <person name="Jade Lu M.Y."/>
            <person name="Nakayashiki H."/>
            <person name="Li W.H."/>
        </authorList>
    </citation>
    <scope>NUCLEOTIDE SEQUENCE</scope>
    <source>
        <strain evidence="3">NI907</strain>
    </source>
</reference>
<dbReference type="AlphaFoldDB" id="A0A6P8B172"/>
<dbReference type="InterPro" id="IPR045518">
    <property type="entry name" value="2EXR"/>
</dbReference>
<evidence type="ECO:0000259" key="1">
    <source>
        <dbReference type="Pfam" id="PF20150"/>
    </source>
</evidence>
<feature type="domain" description="2EXR" evidence="1">
    <location>
        <begin position="22"/>
        <end position="114"/>
    </location>
</feature>
<dbReference type="GeneID" id="41962086"/>
<dbReference type="RefSeq" id="XP_030980902.1">
    <property type="nucleotide sequence ID" value="XM_031127177.1"/>
</dbReference>
<keyword evidence="2" id="KW-1185">Reference proteome</keyword>
<evidence type="ECO:0000313" key="2">
    <source>
        <dbReference type="Proteomes" id="UP000515153"/>
    </source>
</evidence>
<protein>
    <recommendedName>
        <fullName evidence="1">2EXR domain-containing protein</fullName>
    </recommendedName>
</protein>
<reference evidence="3" key="2">
    <citation type="submission" date="2019-10" db="EMBL/GenBank/DDBJ databases">
        <authorList>
            <consortium name="NCBI Genome Project"/>
        </authorList>
    </citation>
    <scope>NUCLEOTIDE SEQUENCE</scope>
    <source>
        <strain evidence="3">NI907</strain>
    </source>
</reference>
<accession>A0A6P8B172</accession>
<sequence length="381" mass="43512">MDSLLLTRAPSSSPSLQLPLPPSFSSLPPELRQMIWLECLDRRPKLYTFDLAKSNQRCSRWQSSNINKDITAIKPIFGIYFTQEPALVASSVDRRILSEICAESRKTVLKVFPNILRFEFFGENSISSNDDPANVNEKTGNRVGFCRYNSTLDVICLRFIRNHMYLFPKIMSMTSEPFSAFQAIQNLALIYDFDDDDVLSPEYTKYPIGAPHNPDACTCLEGLRSTTCREDMLPRFIRCFPSLKKLIMNAMSPRPCEYYWDETQVIRYTGCKCFPDLGDSSSLASAKKHHLWQLVPIHNHQSQEQESECIAIVYDEDTDCAGLNLGPSKVWDDIDTSYEPSEHLVMRYLHPRDAQGRWQQPRFTLMPAPSHSPLAASENIG</sequence>
<evidence type="ECO:0000313" key="3">
    <source>
        <dbReference type="RefSeq" id="XP_030980902.1"/>
    </source>
</evidence>
<reference evidence="3" key="3">
    <citation type="submission" date="2025-08" db="UniProtKB">
        <authorList>
            <consortium name="RefSeq"/>
        </authorList>
    </citation>
    <scope>IDENTIFICATION</scope>
    <source>
        <strain evidence="3">NI907</strain>
    </source>
</reference>
<dbReference type="KEGG" id="pgri:PgNI_07161"/>